<proteinExistence type="predicted"/>
<dbReference type="Proteomes" id="UP001143545">
    <property type="component" value="Unassembled WGS sequence"/>
</dbReference>
<keyword evidence="1" id="KW-0732">Signal</keyword>
<organism evidence="2 3">
    <name type="scientific">Neptunitalea chrysea</name>
    <dbReference type="NCBI Taxonomy" id="1647581"/>
    <lineage>
        <taxon>Bacteria</taxon>
        <taxon>Pseudomonadati</taxon>
        <taxon>Bacteroidota</taxon>
        <taxon>Flavobacteriia</taxon>
        <taxon>Flavobacteriales</taxon>
        <taxon>Flavobacteriaceae</taxon>
        <taxon>Neptunitalea</taxon>
    </lineage>
</organism>
<evidence type="ECO:0000256" key="1">
    <source>
        <dbReference type="SAM" id="SignalP"/>
    </source>
</evidence>
<gene>
    <name evidence="2" type="primary">porP</name>
    <name evidence="2" type="ORF">NBRC110019_14180</name>
</gene>
<reference evidence="2" key="1">
    <citation type="submission" date="2022-07" db="EMBL/GenBank/DDBJ databases">
        <title>Taxonomy of Novel Oxalotrophic and Methylotrophic Bacteria.</title>
        <authorList>
            <person name="Sahin N."/>
            <person name="Tani A."/>
        </authorList>
    </citation>
    <scope>NUCLEOTIDE SEQUENCE</scope>
    <source>
        <strain evidence="2">AM327</strain>
    </source>
</reference>
<keyword evidence="3" id="KW-1185">Reference proteome</keyword>
<evidence type="ECO:0000313" key="2">
    <source>
        <dbReference type="EMBL" id="GLB52378.1"/>
    </source>
</evidence>
<dbReference type="EMBL" id="BRVP01000008">
    <property type="protein sequence ID" value="GLB52378.1"/>
    <property type="molecule type" value="Genomic_DNA"/>
</dbReference>
<dbReference type="RefSeq" id="WP_309297642.1">
    <property type="nucleotide sequence ID" value="NZ_BRVP01000008.1"/>
</dbReference>
<name>A0A9W6B7W1_9FLAO</name>
<dbReference type="InterPro" id="IPR019861">
    <property type="entry name" value="PorP/SprF_Bacteroidetes"/>
</dbReference>
<sequence length="312" mass="35144">MMKNTILLVLVCVLFAISGRAQQDPQYTQYMYNMSVINPAYATDDPEMLNIGGIYRAQWMSIDGAPRTASFFVHTPLSKKVEMGLSVVNDEIGNIVNETNAYVDFAYVLSISSKSRLSFGLKAGATFYDTDFSDFTLIDDLPDPSFAENISRVLPNVGAGVYYFSDNYYVGLSVPNFLKSKHIENQDGVSYQAVEDYHFFLTGGYVFDLNENVKFKPAFMTKAVFDVPMSFDLTANFLFNNRVEMGAAYRWDDAVSGLINFRITPSLKMGYAYDYTISNLGNYNSGSHEFMILFDINKLGKNKGFDVSPRFF</sequence>
<accession>A0A9W6B7W1</accession>
<comment type="caution">
    <text evidence="2">The sequence shown here is derived from an EMBL/GenBank/DDBJ whole genome shotgun (WGS) entry which is preliminary data.</text>
</comment>
<dbReference type="NCBIfam" id="TIGR03519">
    <property type="entry name" value="T9SS_PorP_fam"/>
    <property type="match status" value="1"/>
</dbReference>
<dbReference type="AlphaFoldDB" id="A0A9W6B7W1"/>
<dbReference type="Pfam" id="PF11751">
    <property type="entry name" value="PorP_SprF"/>
    <property type="match status" value="1"/>
</dbReference>
<feature type="signal peptide" evidence="1">
    <location>
        <begin position="1"/>
        <end position="23"/>
    </location>
</feature>
<evidence type="ECO:0000313" key="3">
    <source>
        <dbReference type="Proteomes" id="UP001143545"/>
    </source>
</evidence>
<protein>
    <submittedName>
        <fullName evidence="2">Membrane protein</fullName>
    </submittedName>
</protein>
<feature type="chain" id="PRO_5040798367" evidence="1">
    <location>
        <begin position="24"/>
        <end position="312"/>
    </location>
</feature>